<evidence type="ECO:0000313" key="12">
    <source>
        <dbReference type="Proteomes" id="UP001583186"/>
    </source>
</evidence>
<evidence type="ECO:0000256" key="1">
    <source>
        <dbReference type="ARBA" id="ARBA00004613"/>
    </source>
</evidence>
<accession>A0ABR3YZR4</accession>
<evidence type="ECO:0000256" key="9">
    <source>
        <dbReference type="ARBA" id="ARBA00034075"/>
    </source>
</evidence>
<dbReference type="InterPro" id="IPR029058">
    <property type="entry name" value="AB_hydrolase_fold"/>
</dbReference>
<keyword evidence="3" id="KW-0964">Secreted</keyword>
<comment type="subcellular location">
    <subcellularLocation>
        <location evidence="1">Secreted</location>
    </subcellularLocation>
</comment>
<evidence type="ECO:0000256" key="4">
    <source>
        <dbReference type="ARBA" id="ARBA00022651"/>
    </source>
</evidence>
<proteinExistence type="predicted"/>
<gene>
    <name evidence="11" type="ORF">Sste5346_006502</name>
</gene>
<dbReference type="InterPro" id="IPR043595">
    <property type="entry name" value="FaeB/C/D"/>
</dbReference>
<keyword evidence="8" id="KW-0624">Polysaccharide degradation</keyword>
<evidence type="ECO:0000256" key="7">
    <source>
        <dbReference type="ARBA" id="ARBA00023277"/>
    </source>
</evidence>
<sequence>MFAFSLQTVAFLAALLSAANASPCTPKTTVTGCGKALPHGQSKGGVTSVNITSNGLGRNYLVFVPPTYNKDKPTQLILSYHGGTKTALQQLQLDDLTEPEFNTDSFVVYPQGINNSWQGVPGVTIDDVLFTNDLLDHVQTQYCIDAQRIMATGKSDGAGFNNVMACDAGLSKRVAAFAPVSGAYYVDTLPCDADNVVIPCNNARSDIPILAFHGGLDAVIYYPGGERKNACLPSVPHWIQSWATREGLDAKNHTVPYANATVIYEYSSATEKNLVNLVYDSVNGHDWPSTLPNADNENAGQFPTSFNATPMIMDFFSKHQLTKVL</sequence>
<comment type="catalytic activity">
    <reaction evidence="9">
        <text>feruloyl-polysaccharide + H2O = ferulate + polysaccharide.</text>
        <dbReference type="EC" id="3.1.1.73"/>
    </reaction>
</comment>
<dbReference type="PANTHER" id="PTHR38050:SF2">
    <property type="entry name" value="FERULOYL ESTERASE C-RELATED"/>
    <property type="match status" value="1"/>
</dbReference>
<dbReference type="EMBL" id="JAWCUI010000038">
    <property type="protein sequence ID" value="KAL1893325.1"/>
    <property type="molecule type" value="Genomic_DNA"/>
</dbReference>
<feature type="chain" id="PRO_5046027979" description="feruloyl esterase" evidence="10">
    <location>
        <begin position="22"/>
        <end position="325"/>
    </location>
</feature>
<dbReference type="SUPFAM" id="SSF53474">
    <property type="entry name" value="alpha/beta-Hydrolases"/>
    <property type="match status" value="1"/>
</dbReference>
<comment type="caution">
    <text evidence="11">The sequence shown here is derived from an EMBL/GenBank/DDBJ whole genome shotgun (WGS) entry which is preliminary data.</text>
</comment>
<feature type="signal peptide" evidence="10">
    <location>
        <begin position="1"/>
        <end position="21"/>
    </location>
</feature>
<evidence type="ECO:0000256" key="2">
    <source>
        <dbReference type="ARBA" id="ARBA00013091"/>
    </source>
</evidence>
<evidence type="ECO:0000256" key="6">
    <source>
        <dbReference type="ARBA" id="ARBA00022801"/>
    </source>
</evidence>
<reference evidence="11 12" key="1">
    <citation type="journal article" date="2024" name="IMA Fungus">
        <title>IMA Genome - F19 : A genome assembly and annotation guide to empower mycologists, including annotated draft genome sequences of Ceratocystis pirilliformis, Diaporthe australafricana, Fusarium ophioides, Paecilomyces lecythidis, and Sporothrix stenoceras.</title>
        <authorList>
            <person name="Aylward J."/>
            <person name="Wilson A.M."/>
            <person name="Visagie C.M."/>
            <person name="Spraker J."/>
            <person name="Barnes I."/>
            <person name="Buitendag C."/>
            <person name="Ceriani C."/>
            <person name="Del Mar Angel L."/>
            <person name="du Plessis D."/>
            <person name="Fuchs T."/>
            <person name="Gasser K."/>
            <person name="Kramer D."/>
            <person name="Li W."/>
            <person name="Munsamy K."/>
            <person name="Piso A."/>
            <person name="Price J.L."/>
            <person name="Sonnekus B."/>
            <person name="Thomas C."/>
            <person name="van der Nest A."/>
            <person name="van Dijk A."/>
            <person name="van Heerden A."/>
            <person name="van Vuuren N."/>
            <person name="Yilmaz N."/>
            <person name="Duong T.A."/>
            <person name="van der Merwe N.A."/>
            <person name="Wingfield M.J."/>
            <person name="Wingfield B.D."/>
        </authorList>
    </citation>
    <scope>NUCLEOTIDE SEQUENCE [LARGE SCALE GENOMIC DNA]</scope>
    <source>
        <strain evidence="11 12">CMW 5346</strain>
    </source>
</reference>
<name>A0ABR3YZR4_9PEZI</name>
<dbReference type="Gene3D" id="3.40.50.1820">
    <property type="entry name" value="alpha/beta hydrolase"/>
    <property type="match status" value="1"/>
</dbReference>
<protein>
    <recommendedName>
        <fullName evidence="2">feruloyl esterase</fullName>
        <ecNumber evidence="2">3.1.1.73</ecNumber>
    </recommendedName>
</protein>
<keyword evidence="6" id="KW-0378">Hydrolase</keyword>
<organism evidence="11 12">
    <name type="scientific">Sporothrix stenoceras</name>
    <dbReference type="NCBI Taxonomy" id="5173"/>
    <lineage>
        <taxon>Eukaryota</taxon>
        <taxon>Fungi</taxon>
        <taxon>Dikarya</taxon>
        <taxon>Ascomycota</taxon>
        <taxon>Pezizomycotina</taxon>
        <taxon>Sordariomycetes</taxon>
        <taxon>Sordariomycetidae</taxon>
        <taxon>Ophiostomatales</taxon>
        <taxon>Ophiostomataceae</taxon>
        <taxon>Sporothrix</taxon>
    </lineage>
</organism>
<keyword evidence="12" id="KW-1185">Reference proteome</keyword>
<evidence type="ECO:0000256" key="3">
    <source>
        <dbReference type="ARBA" id="ARBA00022525"/>
    </source>
</evidence>
<dbReference type="EC" id="3.1.1.73" evidence="2"/>
<dbReference type="PANTHER" id="PTHR38050">
    <property type="match status" value="1"/>
</dbReference>
<keyword evidence="4" id="KW-0858">Xylan degradation</keyword>
<evidence type="ECO:0000256" key="5">
    <source>
        <dbReference type="ARBA" id="ARBA00022729"/>
    </source>
</evidence>
<evidence type="ECO:0000256" key="8">
    <source>
        <dbReference type="ARBA" id="ARBA00023326"/>
    </source>
</evidence>
<evidence type="ECO:0000313" key="11">
    <source>
        <dbReference type="EMBL" id="KAL1893325.1"/>
    </source>
</evidence>
<dbReference type="Proteomes" id="UP001583186">
    <property type="component" value="Unassembled WGS sequence"/>
</dbReference>
<keyword evidence="5 10" id="KW-0732">Signal</keyword>
<evidence type="ECO:0000256" key="10">
    <source>
        <dbReference type="SAM" id="SignalP"/>
    </source>
</evidence>
<keyword evidence="7" id="KW-0119">Carbohydrate metabolism</keyword>